<sequence length="81" mass="9467">MLYLENPILDKNIVPYVVLVNVVVIEAISTSHHTLNKLGVLAFNIPMMLQQQERDLQRIPWKSIHNSLFCSLYIQREQVHL</sequence>
<evidence type="ECO:0000313" key="2">
    <source>
        <dbReference type="Proteomes" id="UP000324222"/>
    </source>
</evidence>
<dbReference type="EMBL" id="VSRR010003317">
    <property type="protein sequence ID" value="MPC35645.1"/>
    <property type="molecule type" value="Genomic_DNA"/>
</dbReference>
<proteinExistence type="predicted"/>
<reference evidence="1 2" key="1">
    <citation type="submission" date="2019-05" db="EMBL/GenBank/DDBJ databases">
        <title>Another draft genome of Portunus trituberculatus and its Hox gene families provides insights of decapod evolution.</title>
        <authorList>
            <person name="Jeong J.-H."/>
            <person name="Song I."/>
            <person name="Kim S."/>
            <person name="Choi T."/>
            <person name="Kim D."/>
            <person name="Ryu S."/>
            <person name="Kim W."/>
        </authorList>
    </citation>
    <scope>NUCLEOTIDE SEQUENCE [LARGE SCALE GENOMIC DNA]</scope>
    <source>
        <tissue evidence="1">Muscle</tissue>
    </source>
</reference>
<dbReference type="Proteomes" id="UP000324222">
    <property type="component" value="Unassembled WGS sequence"/>
</dbReference>
<organism evidence="1 2">
    <name type="scientific">Portunus trituberculatus</name>
    <name type="common">Swimming crab</name>
    <name type="synonym">Neptunus trituberculatus</name>
    <dbReference type="NCBI Taxonomy" id="210409"/>
    <lineage>
        <taxon>Eukaryota</taxon>
        <taxon>Metazoa</taxon>
        <taxon>Ecdysozoa</taxon>
        <taxon>Arthropoda</taxon>
        <taxon>Crustacea</taxon>
        <taxon>Multicrustacea</taxon>
        <taxon>Malacostraca</taxon>
        <taxon>Eumalacostraca</taxon>
        <taxon>Eucarida</taxon>
        <taxon>Decapoda</taxon>
        <taxon>Pleocyemata</taxon>
        <taxon>Brachyura</taxon>
        <taxon>Eubrachyura</taxon>
        <taxon>Portunoidea</taxon>
        <taxon>Portunidae</taxon>
        <taxon>Portuninae</taxon>
        <taxon>Portunus</taxon>
    </lineage>
</organism>
<keyword evidence="2" id="KW-1185">Reference proteome</keyword>
<protein>
    <submittedName>
        <fullName evidence="1">Uncharacterized protein</fullName>
    </submittedName>
</protein>
<evidence type="ECO:0000313" key="1">
    <source>
        <dbReference type="EMBL" id="MPC35645.1"/>
    </source>
</evidence>
<gene>
    <name evidence="1" type="ORF">E2C01_029071</name>
</gene>
<comment type="caution">
    <text evidence="1">The sequence shown here is derived from an EMBL/GenBank/DDBJ whole genome shotgun (WGS) entry which is preliminary data.</text>
</comment>
<dbReference type="AlphaFoldDB" id="A0A5B7EQJ0"/>
<accession>A0A5B7EQJ0</accession>
<name>A0A5B7EQJ0_PORTR</name>